<dbReference type="Proteomes" id="UP000261905">
    <property type="component" value="Unassembled WGS sequence"/>
</dbReference>
<evidence type="ECO:0000313" key="4">
    <source>
        <dbReference type="Proteomes" id="UP000261905"/>
    </source>
</evidence>
<dbReference type="AlphaFoldDB" id="A0A371PHZ8"/>
<reference evidence="3 4" key="1">
    <citation type="submission" date="2018-08" db="EMBL/GenBank/DDBJ databases">
        <title>Paenibacillus sp. M4BSY-1, whole genome shotgun sequence.</title>
        <authorList>
            <person name="Tuo L."/>
        </authorList>
    </citation>
    <scope>NUCLEOTIDE SEQUENCE [LARGE SCALE GENOMIC DNA]</scope>
    <source>
        <strain evidence="3 4">M4BSY-1</strain>
    </source>
</reference>
<feature type="domain" description="DUF6199" evidence="2">
    <location>
        <begin position="5"/>
        <end position="62"/>
    </location>
</feature>
<keyword evidence="1" id="KW-0472">Membrane</keyword>
<dbReference type="EMBL" id="QUBQ01000002">
    <property type="protein sequence ID" value="REK75000.1"/>
    <property type="molecule type" value="Genomic_DNA"/>
</dbReference>
<name>A0A371PHZ8_9BACL</name>
<protein>
    <recommendedName>
        <fullName evidence="2">DUF6199 domain-containing protein</fullName>
    </recommendedName>
</protein>
<evidence type="ECO:0000256" key="1">
    <source>
        <dbReference type="SAM" id="Phobius"/>
    </source>
</evidence>
<evidence type="ECO:0000313" key="3">
    <source>
        <dbReference type="EMBL" id="REK75000.1"/>
    </source>
</evidence>
<feature type="transmembrane region" description="Helical" evidence="1">
    <location>
        <begin position="47"/>
        <end position="69"/>
    </location>
</feature>
<sequence length="179" mass="19708">MNGLMGFILLLFSAVAALSPQSAWYMSIGWKIKDAEPSDAALTMHRITGIIGVIVGFILIVSSCSSGIVNTKWEKQFQQKIEAGEVNKISFNRQSITVEEQDLIVEMIKGAPLIRSNRSMSYGSSGSGNITFQDGENVDLILFGPTGGIELHPNGEDHVYRIESRELETWISSNIIEKE</sequence>
<comment type="caution">
    <text evidence="3">The sequence shown here is derived from an EMBL/GenBank/DDBJ whole genome shotgun (WGS) entry which is preliminary data.</text>
</comment>
<organism evidence="3 4">
    <name type="scientific">Paenibacillus paeoniae</name>
    <dbReference type="NCBI Taxonomy" id="2292705"/>
    <lineage>
        <taxon>Bacteria</taxon>
        <taxon>Bacillati</taxon>
        <taxon>Bacillota</taxon>
        <taxon>Bacilli</taxon>
        <taxon>Bacillales</taxon>
        <taxon>Paenibacillaceae</taxon>
        <taxon>Paenibacillus</taxon>
    </lineage>
</organism>
<gene>
    <name evidence="3" type="ORF">DX130_15290</name>
</gene>
<dbReference type="InterPro" id="IPR045679">
    <property type="entry name" value="DUF6199"/>
</dbReference>
<evidence type="ECO:0000259" key="2">
    <source>
        <dbReference type="Pfam" id="PF19701"/>
    </source>
</evidence>
<accession>A0A371PHZ8</accession>
<keyword evidence="4" id="KW-1185">Reference proteome</keyword>
<keyword evidence="1" id="KW-1133">Transmembrane helix</keyword>
<dbReference type="Pfam" id="PF19701">
    <property type="entry name" value="DUF6199"/>
    <property type="match status" value="1"/>
</dbReference>
<keyword evidence="1" id="KW-0812">Transmembrane</keyword>
<dbReference type="OrthoDB" id="2088419at2"/>
<proteinExistence type="predicted"/>
<dbReference type="RefSeq" id="WP_116046780.1">
    <property type="nucleotide sequence ID" value="NZ_QUBQ01000002.1"/>
</dbReference>